<dbReference type="Proteomes" id="UP000609064">
    <property type="component" value="Unassembled WGS sequence"/>
</dbReference>
<gene>
    <name evidence="1" type="ORF">GCM10011514_12040</name>
</gene>
<name>A0A916YKV6_9BACT</name>
<reference evidence="1" key="1">
    <citation type="journal article" date="2014" name="Int. J. Syst. Evol. Microbiol.">
        <title>Complete genome sequence of Corynebacterium casei LMG S-19264T (=DSM 44701T), isolated from a smear-ripened cheese.</title>
        <authorList>
            <consortium name="US DOE Joint Genome Institute (JGI-PGF)"/>
            <person name="Walter F."/>
            <person name="Albersmeier A."/>
            <person name="Kalinowski J."/>
            <person name="Ruckert C."/>
        </authorList>
    </citation>
    <scope>NUCLEOTIDE SEQUENCE</scope>
    <source>
        <strain evidence="1">CGMCC 1.15958</strain>
    </source>
</reference>
<evidence type="ECO:0000313" key="1">
    <source>
        <dbReference type="EMBL" id="GGD49440.1"/>
    </source>
</evidence>
<proteinExistence type="predicted"/>
<dbReference type="EMBL" id="BMKK01000002">
    <property type="protein sequence ID" value="GGD49440.1"/>
    <property type="molecule type" value="Genomic_DNA"/>
</dbReference>
<reference evidence="1" key="2">
    <citation type="submission" date="2020-09" db="EMBL/GenBank/DDBJ databases">
        <authorList>
            <person name="Sun Q."/>
            <person name="Zhou Y."/>
        </authorList>
    </citation>
    <scope>NUCLEOTIDE SEQUENCE</scope>
    <source>
        <strain evidence="1">CGMCC 1.15958</strain>
    </source>
</reference>
<sequence length="104" mass="11938">MEEKKAKDMQILIAYLKEKGVKNIGVKSGEEYGSDILYPIMYELRGSAIFTPIQMTNYTKVLDFSKGSFDAVLIFTTTPPEVFKLDRNYKKNSVNAENLYIFVH</sequence>
<protein>
    <submittedName>
        <fullName evidence="1">Uncharacterized protein</fullName>
    </submittedName>
</protein>
<organism evidence="1 2">
    <name type="scientific">Emticicia aquatilis</name>
    <dbReference type="NCBI Taxonomy" id="1537369"/>
    <lineage>
        <taxon>Bacteria</taxon>
        <taxon>Pseudomonadati</taxon>
        <taxon>Bacteroidota</taxon>
        <taxon>Cytophagia</taxon>
        <taxon>Cytophagales</taxon>
        <taxon>Leadbetterellaceae</taxon>
        <taxon>Emticicia</taxon>
    </lineage>
</organism>
<comment type="caution">
    <text evidence="1">The sequence shown here is derived from an EMBL/GenBank/DDBJ whole genome shotgun (WGS) entry which is preliminary data.</text>
</comment>
<evidence type="ECO:0000313" key="2">
    <source>
        <dbReference type="Proteomes" id="UP000609064"/>
    </source>
</evidence>
<keyword evidence="2" id="KW-1185">Reference proteome</keyword>
<dbReference type="AlphaFoldDB" id="A0A916YKV6"/>
<accession>A0A916YKV6</accession>